<organism evidence="7 8">
    <name type="scientific">Pyrenophora seminiperda CCB06</name>
    <dbReference type="NCBI Taxonomy" id="1302712"/>
    <lineage>
        <taxon>Eukaryota</taxon>
        <taxon>Fungi</taxon>
        <taxon>Dikarya</taxon>
        <taxon>Ascomycota</taxon>
        <taxon>Pezizomycotina</taxon>
        <taxon>Dothideomycetes</taxon>
        <taxon>Pleosporomycetidae</taxon>
        <taxon>Pleosporales</taxon>
        <taxon>Pleosporineae</taxon>
        <taxon>Pleosporaceae</taxon>
        <taxon>Pyrenophora</taxon>
    </lineage>
</organism>
<feature type="transmembrane region" description="Helical" evidence="5">
    <location>
        <begin position="130"/>
        <end position="151"/>
    </location>
</feature>
<feature type="transmembrane region" description="Helical" evidence="5">
    <location>
        <begin position="9"/>
        <end position="31"/>
    </location>
</feature>
<feature type="transmembrane region" description="Helical" evidence="5">
    <location>
        <begin position="82"/>
        <end position="103"/>
    </location>
</feature>
<feature type="transmembrane region" description="Helical" evidence="5">
    <location>
        <begin position="51"/>
        <end position="70"/>
    </location>
</feature>
<name>A0A3M7LY29_9PLEO</name>
<dbReference type="EMBL" id="KE747810">
    <property type="protein sequence ID" value="RMZ67158.1"/>
    <property type="molecule type" value="Genomic_DNA"/>
</dbReference>
<proteinExistence type="predicted"/>
<dbReference type="InterPro" id="IPR008253">
    <property type="entry name" value="Marvel"/>
</dbReference>
<dbReference type="GO" id="GO:0016020">
    <property type="term" value="C:membrane"/>
    <property type="evidence" value="ECO:0007669"/>
    <property type="project" value="UniProtKB-SubCell"/>
</dbReference>
<evidence type="ECO:0000256" key="5">
    <source>
        <dbReference type="SAM" id="Phobius"/>
    </source>
</evidence>
<evidence type="ECO:0000313" key="7">
    <source>
        <dbReference type="EMBL" id="RMZ67158.1"/>
    </source>
</evidence>
<evidence type="ECO:0000313" key="8">
    <source>
        <dbReference type="Proteomes" id="UP000265663"/>
    </source>
</evidence>
<accession>A0A3M7LY29</accession>
<evidence type="ECO:0000256" key="1">
    <source>
        <dbReference type="ARBA" id="ARBA00004141"/>
    </source>
</evidence>
<dbReference type="PANTHER" id="PTHR39608:SF1">
    <property type="entry name" value="INTEGRAL MEMBRANE PROTEIN (AFU_ORTHOLOGUE AFUA_5G08640)"/>
    <property type="match status" value="1"/>
</dbReference>
<evidence type="ECO:0000256" key="2">
    <source>
        <dbReference type="ARBA" id="ARBA00022692"/>
    </source>
</evidence>
<dbReference type="Proteomes" id="UP000265663">
    <property type="component" value="Unassembled WGS sequence"/>
</dbReference>
<evidence type="ECO:0000256" key="3">
    <source>
        <dbReference type="ARBA" id="ARBA00022989"/>
    </source>
</evidence>
<dbReference type="Pfam" id="PF01284">
    <property type="entry name" value="MARVEL"/>
    <property type="match status" value="1"/>
</dbReference>
<protein>
    <submittedName>
        <fullName evidence="7">Integral membrane</fullName>
    </submittedName>
</protein>
<keyword evidence="2 5" id="KW-0812">Transmembrane</keyword>
<keyword evidence="8" id="KW-1185">Reference proteome</keyword>
<sequence>MILTRIISLVLRTAQWVFAVIVLGLTAYFIHQNQDEKGPRRWRWDDMDEPMGRLIFAIVWSGLSIIFAIVWSIPTTTSITGFVSDLVFTGGWAAVFGLLVMYYNDTACGDEWNWGRISFSRDDTCGQWQAAQAFSFLSMVVWLATAVLGAFTTMRLRRRARTAAVKNTNV</sequence>
<evidence type="ECO:0000259" key="6">
    <source>
        <dbReference type="Pfam" id="PF01284"/>
    </source>
</evidence>
<keyword evidence="3 5" id="KW-1133">Transmembrane helix</keyword>
<dbReference type="AlphaFoldDB" id="A0A3M7LY29"/>
<comment type="subcellular location">
    <subcellularLocation>
        <location evidence="1">Membrane</location>
        <topology evidence="1">Multi-pass membrane protein</topology>
    </subcellularLocation>
</comment>
<reference evidence="7 8" key="1">
    <citation type="journal article" date="2014" name="PLoS ONE">
        <title>De novo Genome Assembly of the Fungal Plant Pathogen Pyrenophora semeniperda.</title>
        <authorList>
            <person name="Soliai M.M."/>
            <person name="Meyer S.E."/>
            <person name="Udall J.A."/>
            <person name="Elzinga D.E."/>
            <person name="Hermansen R.A."/>
            <person name="Bodily P.M."/>
            <person name="Hart A.A."/>
            <person name="Coleman C.E."/>
        </authorList>
    </citation>
    <scope>NUCLEOTIDE SEQUENCE [LARGE SCALE GENOMIC DNA]</scope>
    <source>
        <strain evidence="7 8">CCB06</strain>
        <tissue evidence="7">Mycelium</tissue>
    </source>
</reference>
<feature type="domain" description="MARVEL" evidence="6">
    <location>
        <begin position="7"/>
        <end position="148"/>
    </location>
</feature>
<dbReference type="PANTHER" id="PTHR39608">
    <property type="entry name" value="INTEGRAL MEMBRANE PROTEIN (AFU_ORTHOLOGUE AFUA_5G08640)"/>
    <property type="match status" value="1"/>
</dbReference>
<dbReference type="OrthoDB" id="4074965at2759"/>
<keyword evidence="4 5" id="KW-0472">Membrane</keyword>
<gene>
    <name evidence="7" type="ORF">GMOD_00001043</name>
</gene>
<evidence type="ECO:0000256" key="4">
    <source>
        <dbReference type="ARBA" id="ARBA00023136"/>
    </source>
</evidence>